<keyword evidence="3" id="KW-1185">Reference proteome</keyword>
<dbReference type="OrthoDB" id="662667at2"/>
<dbReference type="Proteomes" id="UP000295164">
    <property type="component" value="Unassembled WGS sequence"/>
</dbReference>
<dbReference type="RefSeq" id="WP_131852749.1">
    <property type="nucleotide sequence ID" value="NZ_SKFH01000026.1"/>
</dbReference>
<proteinExistence type="predicted"/>
<dbReference type="PROSITE" id="PS51257">
    <property type="entry name" value="PROKAR_LIPOPROTEIN"/>
    <property type="match status" value="1"/>
</dbReference>
<sequence>MKQFLYAALVLALFSCKKKKDEEVINTTTPSKEQLVGTYRKTAEMTNGQDTWNGTTGGYDACELDDTYALNADNSLVVTDAGIVCTPSGGGTGTWSVAGSTLTLEGIPFAIVGFNGSSLTVRSTFPFNGQTYTIDETYTRQ</sequence>
<gene>
    <name evidence="2" type="ORF">E0486_13715</name>
</gene>
<dbReference type="InterPro" id="IPR024311">
    <property type="entry name" value="Lipocalin-like"/>
</dbReference>
<dbReference type="Pfam" id="PF13648">
    <property type="entry name" value="Lipocalin_4"/>
    <property type="match status" value="1"/>
</dbReference>
<dbReference type="AlphaFoldDB" id="A0A4R4E064"/>
<comment type="caution">
    <text evidence="2">The sequence shown here is derived from an EMBL/GenBank/DDBJ whole genome shotgun (WGS) entry which is preliminary data.</text>
</comment>
<feature type="domain" description="Lipocalin-like" evidence="1">
    <location>
        <begin position="35"/>
        <end position="105"/>
    </location>
</feature>
<evidence type="ECO:0000259" key="1">
    <source>
        <dbReference type="Pfam" id="PF13648"/>
    </source>
</evidence>
<reference evidence="2 3" key="1">
    <citation type="submission" date="2019-03" db="EMBL/GenBank/DDBJ databases">
        <authorList>
            <person name="Kim M.K.M."/>
        </authorList>
    </citation>
    <scope>NUCLEOTIDE SEQUENCE [LARGE SCALE GENOMIC DNA]</scope>
    <source>
        <strain evidence="2 3">17J68-15</strain>
    </source>
</reference>
<evidence type="ECO:0000313" key="3">
    <source>
        <dbReference type="Proteomes" id="UP000295164"/>
    </source>
</evidence>
<protein>
    <recommendedName>
        <fullName evidence="1">Lipocalin-like domain-containing protein</fullName>
    </recommendedName>
</protein>
<accession>A0A4R4E064</accession>
<dbReference type="EMBL" id="SKFH01000026">
    <property type="protein sequence ID" value="TCZ68576.1"/>
    <property type="molecule type" value="Genomic_DNA"/>
</dbReference>
<evidence type="ECO:0000313" key="2">
    <source>
        <dbReference type="EMBL" id="TCZ68576.1"/>
    </source>
</evidence>
<organism evidence="2 3">
    <name type="scientific">Flaviaesturariibacter aridisoli</name>
    <dbReference type="NCBI Taxonomy" id="2545761"/>
    <lineage>
        <taxon>Bacteria</taxon>
        <taxon>Pseudomonadati</taxon>
        <taxon>Bacteroidota</taxon>
        <taxon>Chitinophagia</taxon>
        <taxon>Chitinophagales</taxon>
        <taxon>Chitinophagaceae</taxon>
        <taxon>Flaviaestuariibacter</taxon>
    </lineage>
</organism>
<name>A0A4R4E064_9BACT</name>